<keyword evidence="4" id="KW-0010">Activator</keyword>
<keyword evidence="1" id="KW-0319">Glycerol metabolism</keyword>
<dbReference type="Pfam" id="PF09339">
    <property type="entry name" value="HTH_IclR"/>
    <property type="match status" value="1"/>
</dbReference>
<dbReference type="SUPFAM" id="SSF55781">
    <property type="entry name" value="GAF domain-like"/>
    <property type="match status" value="1"/>
</dbReference>
<dbReference type="GO" id="GO:0003700">
    <property type="term" value="F:DNA-binding transcription factor activity"/>
    <property type="evidence" value="ECO:0007669"/>
    <property type="project" value="TreeGrafter"/>
</dbReference>
<dbReference type="InterPro" id="IPR036388">
    <property type="entry name" value="WH-like_DNA-bd_sf"/>
</dbReference>
<dbReference type="InterPro" id="IPR029016">
    <property type="entry name" value="GAF-like_dom_sf"/>
</dbReference>
<dbReference type="GO" id="GO:0045892">
    <property type="term" value="P:negative regulation of DNA-templated transcription"/>
    <property type="evidence" value="ECO:0007669"/>
    <property type="project" value="TreeGrafter"/>
</dbReference>
<evidence type="ECO:0000256" key="7">
    <source>
        <dbReference type="ARBA" id="ARBA00070406"/>
    </source>
</evidence>
<evidence type="ECO:0000256" key="2">
    <source>
        <dbReference type="ARBA" id="ARBA00023015"/>
    </source>
</evidence>
<dbReference type="RefSeq" id="WP_064725913.1">
    <property type="nucleotide sequence ID" value="NZ_BMRX01000015.1"/>
</dbReference>
<dbReference type="PANTHER" id="PTHR30136:SF24">
    <property type="entry name" value="HTH-TYPE TRANSCRIPTIONAL REPRESSOR ALLR"/>
    <property type="match status" value="1"/>
</dbReference>
<keyword evidence="5" id="KW-0804">Transcription</keyword>
<feature type="domain" description="HTH iclR-type" evidence="8">
    <location>
        <begin position="10"/>
        <end position="71"/>
    </location>
</feature>
<dbReference type="InterPro" id="IPR014757">
    <property type="entry name" value="Tscrpt_reg_IclR_C"/>
</dbReference>
<evidence type="ECO:0000256" key="6">
    <source>
        <dbReference type="ARBA" id="ARBA00058938"/>
    </source>
</evidence>
<evidence type="ECO:0000256" key="4">
    <source>
        <dbReference type="ARBA" id="ARBA00023159"/>
    </source>
</evidence>
<evidence type="ECO:0000256" key="3">
    <source>
        <dbReference type="ARBA" id="ARBA00023125"/>
    </source>
</evidence>
<dbReference type="SMART" id="SM00346">
    <property type="entry name" value="HTH_ICLR"/>
    <property type="match status" value="1"/>
</dbReference>
<dbReference type="PANTHER" id="PTHR30136">
    <property type="entry name" value="HELIX-TURN-HELIX TRANSCRIPTIONAL REGULATOR, ICLR FAMILY"/>
    <property type="match status" value="1"/>
</dbReference>
<evidence type="ECO:0000256" key="1">
    <source>
        <dbReference type="ARBA" id="ARBA00022798"/>
    </source>
</evidence>
<dbReference type="GO" id="GO:0006071">
    <property type="term" value="P:glycerol metabolic process"/>
    <property type="evidence" value="ECO:0007669"/>
    <property type="project" value="UniProtKB-KW"/>
</dbReference>
<name>A0A191US66_9ACTN</name>
<accession>A0A191US66</accession>
<evidence type="ECO:0000256" key="5">
    <source>
        <dbReference type="ARBA" id="ARBA00023163"/>
    </source>
</evidence>
<reference evidence="11 13" key="2">
    <citation type="submission" date="2024-01" db="EMBL/GenBank/DDBJ databases">
        <title>Genome mining of biosynthetic gene clusters to explore secondary metabolites of Streptomyces sp.</title>
        <authorList>
            <person name="Baig A."/>
            <person name="Ajitkumar Shintre N."/>
            <person name="Kumar H."/>
            <person name="Anbarasu A."/>
            <person name="Ramaiah S."/>
        </authorList>
    </citation>
    <scope>NUCLEOTIDE SEQUENCE [LARGE SCALE GENOMIC DNA]</scope>
    <source>
        <strain evidence="11 13">A03</strain>
    </source>
</reference>
<comment type="function">
    <text evidence="6">May be an activator protein for the gylABX operon.</text>
</comment>
<dbReference type="EMBL" id="CP015866">
    <property type="protein sequence ID" value="ANJ05542.1"/>
    <property type="molecule type" value="Genomic_DNA"/>
</dbReference>
<dbReference type="PROSITE" id="PS51077">
    <property type="entry name" value="HTH_ICLR"/>
    <property type="match status" value="1"/>
</dbReference>
<dbReference type="SUPFAM" id="SSF46785">
    <property type="entry name" value="Winged helix' DNA-binding domain"/>
    <property type="match status" value="1"/>
</dbReference>
<dbReference type="KEGG" id="spav:Spa2297_00220"/>
<dbReference type="GO" id="GO:0003677">
    <property type="term" value="F:DNA binding"/>
    <property type="evidence" value="ECO:0007669"/>
    <property type="project" value="UniProtKB-KW"/>
</dbReference>
<gene>
    <name evidence="10" type="ORF">Spa2297_00220</name>
    <name evidence="11" type="ORF">VSS30_06150</name>
</gene>
<keyword evidence="3" id="KW-0238">DNA-binding</keyword>
<dbReference type="InterPro" id="IPR036390">
    <property type="entry name" value="WH_DNA-bd_sf"/>
</dbReference>
<evidence type="ECO:0000313" key="13">
    <source>
        <dbReference type="Proteomes" id="UP001585018"/>
    </source>
</evidence>
<dbReference type="AlphaFoldDB" id="A0A191US66"/>
<feature type="domain" description="IclR-ED" evidence="9">
    <location>
        <begin position="72"/>
        <end position="252"/>
    </location>
</feature>
<evidence type="ECO:0000313" key="12">
    <source>
        <dbReference type="Proteomes" id="UP000078468"/>
    </source>
</evidence>
<dbReference type="Proteomes" id="UP000078468">
    <property type="component" value="Chromosome"/>
</dbReference>
<dbReference type="Gene3D" id="3.30.450.40">
    <property type="match status" value="1"/>
</dbReference>
<dbReference type="Proteomes" id="UP001585018">
    <property type="component" value="Unassembled WGS sequence"/>
</dbReference>
<dbReference type="GeneID" id="91303287"/>
<proteinExistence type="predicted"/>
<dbReference type="FunFam" id="1.10.10.10:FF:000056">
    <property type="entry name" value="IclR family transcriptional regulator"/>
    <property type="match status" value="1"/>
</dbReference>
<dbReference type="Pfam" id="PF01614">
    <property type="entry name" value="IclR_C"/>
    <property type="match status" value="1"/>
</dbReference>
<keyword evidence="2" id="KW-0805">Transcription regulation</keyword>
<evidence type="ECO:0000313" key="10">
    <source>
        <dbReference type="EMBL" id="ANJ05542.1"/>
    </source>
</evidence>
<protein>
    <recommendedName>
        <fullName evidence="7">Glycerol operon regulatory protein</fullName>
    </recommendedName>
</protein>
<reference evidence="10 12" key="1">
    <citation type="submission" date="2016-05" db="EMBL/GenBank/DDBJ databases">
        <title>Non-Contiguous Finished Genome Sequence of Streptomyces parvulus 2297 Integrated Site-Specifically with Actinophage R4.</title>
        <authorList>
            <person name="Nishizawa T."/>
            <person name="Miura T."/>
            <person name="Harada C."/>
            <person name="Guo Y."/>
            <person name="Narisawa K."/>
            <person name="Ohta H."/>
            <person name="Takahashi H."/>
            <person name="Shirai M."/>
        </authorList>
    </citation>
    <scope>NUCLEOTIDE SEQUENCE [LARGE SCALE GENOMIC DNA]</scope>
    <source>
        <strain evidence="10 12">2297</strain>
    </source>
</reference>
<dbReference type="Gene3D" id="1.10.10.10">
    <property type="entry name" value="Winged helix-like DNA-binding domain superfamily/Winged helix DNA-binding domain"/>
    <property type="match status" value="1"/>
</dbReference>
<sequence length="252" mass="27012">MSGKDGPTLISSVQRAFRLMEAVGAHDGGVPAKQLARETGLALATTYHLLRTMVHDGYVRKLDDGTFVLGEKLGALHGGSREQAALSRVRPTLAELRDGLSAAAYLTFYEDGEIRVAEIVDGPKAPRVDLWVGFEDAGHATALGKCVLRELDPEARADYLSRHTLNDLTPRTITYRRELLRRLDAAALVPAVTDVEEYALGTACVAVPVRQGDTIGALGISVNISRAASLDDAVARLVVTAERVSRGLSLTI</sequence>
<evidence type="ECO:0000259" key="8">
    <source>
        <dbReference type="PROSITE" id="PS51077"/>
    </source>
</evidence>
<organism evidence="10 12">
    <name type="scientific">Streptomyces parvulus</name>
    <dbReference type="NCBI Taxonomy" id="146923"/>
    <lineage>
        <taxon>Bacteria</taxon>
        <taxon>Bacillati</taxon>
        <taxon>Actinomycetota</taxon>
        <taxon>Actinomycetes</taxon>
        <taxon>Kitasatosporales</taxon>
        <taxon>Streptomycetaceae</taxon>
        <taxon>Streptomyces</taxon>
    </lineage>
</organism>
<evidence type="ECO:0000259" key="9">
    <source>
        <dbReference type="PROSITE" id="PS51078"/>
    </source>
</evidence>
<evidence type="ECO:0000313" key="11">
    <source>
        <dbReference type="EMBL" id="MFB8748384.1"/>
    </source>
</evidence>
<dbReference type="InterPro" id="IPR050707">
    <property type="entry name" value="HTH_MetabolicPath_Reg"/>
</dbReference>
<dbReference type="PROSITE" id="PS51078">
    <property type="entry name" value="ICLR_ED"/>
    <property type="match status" value="1"/>
</dbReference>
<dbReference type="EMBL" id="JAYMRR010000003">
    <property type="protein sequence ID" value="MFB8748384.1"/>
    <property type="molecule type" value="Genomic_DNA"/>
</dbReference>
<keyword evidence="13" id="KW-1185">Reference proteome</keyword>
<dbReference type="InterPro" id="IPR005471">
    <property type="entry name" value="Tscrpt_reg_IclR_N"/>
</dbReference>